<dbReference type="EC" id="3.2.1.6" evidence="3"/>
<dbReference type="InterPro" id="IPR000757">
    <property type="entry name" value="Beta-glucanase-like"/>
</dbReference>
<name>A0AAV9UMG1_9PEZI</name>
<evidence type="ECO:0000256" key="4">
    <source>
        <dbReference type="ARBA" id="ARBA00022801"/>
    </source>
</evidence>
<evidence type="ECO:0000256" key="3">
    <source>
        <dbReference type="ARBA" id="ARBA00012599"/>
    </source>
</evidence>
<dbReference type="InterPro" id="IPR013320">
    <property type="entry name" value="ConA-like_dom_sf"/>
</dbReference>
<dbReference type="AlphaFoldDB" id="A0AAV9UMG1"/>
<evidence type="ECO:0000313" key="7">
    <source>
        <dbReference type="EMBL" id="KAK6343259.1"/>
    </source>
</evidence>
<dbReference type="Gene3D" id="2.60.120.200">
    <property type="match status" value="1"/>
</dbReference>
<sequence>MNWYPLYPKLEYSLADAYEGEHFFDSFDYGNGTEATHGFTNYVTREGAEWSNLTYATPSQAIIRVLPKDVTGTAGRPTVKILSRRRYTHGLFILDIVHVPHGCGTWPAIWLSDIDPDIWPKHGEIDIIEAVNQGNKGAQFTLHTTDGCQMDVKRKQTGTTLSTNCLNSTNYNMGCAVRGTPSSYGAKFNDNGGGFYAMEWRTAGIRMWFFPRDQAPSDIKSGKPDPSEWGTASADFPSTKCDINSHFKNHRLIINISLCGDWAGAPPVYTDEYNCPMECAEYVGTVPDGFKDAYWTINSIRVYTALNS</sequence>
<comment type="caution">
    <text evidence="7">The sequence shown here is derived from an EMBL/GenBank/DDBJ whole genome shotgun (WGS) entry which is preliminary data.</text>
</comment>
<dbReference type="EMBL" id="JAVHNS010000009">
    <property type="protein sequence ID" value="KAK6343259.1"/>
    <property type="molecule type" value="Genomic_DNA"/>
</dbReference>
<dbReference type="SUPFAM" id="SSF49899">
    <property type="entry name" value="Concanavalin A-like lectins/glucanases"/>
    <property type="match status" value="1"/>
</dbReference>
<protein>
    <recommendedName>
        <fullName evidence="3">endo-1,3(4)-beta-glucanase</fullName>
        <ecNumber evidence="3">3.2.1.6</ecNumber>
    </recommendedName>
</protein>
<dbReference type="PROSITE" id="PS51762">
    <property type="entry name" value="GH16_2"/>
    <property type="match status" value="1"/>
</dbReference>
<evidence type="ECO:0000259" key="6">
    <source>
        <dbReference type="PROSITE" id="PS51762"/>
    </source>
</evidence>
<dbReference type="Proteomes" id="UP001373714">
    <property type="component" value="Unassembled WGS sequence"/>
</dbReference>
<dbReference type="PANTHER" id="PTHR10963:SF42">
    <property type="entry name" value="PUTATIVE (AFU_ORTHOLOGUE AFUA_5G02280)-RELATED"/>
    <property type="match status" value="1"/>
</dbReference>
<dbReference type="PANTHER" id="PTHR10963">
    <property type="entry name" value="GLYCOSYL HYDROLASE-RELATED"/>
    <property type="match status" value="1"/>
</dbReference>
<accession>A0AAV9UMG1</accession>
<feature type="domain" description="GH16" evidence="6">
    <location>
        <begin position="5"/>
        <end position="271"/>
    </location>
</feature>
<dbReference type="FunFam" id="2.60.120.200:FF:000114">
    <property type="entry name" value="Probable endo-1,3(4)-beta-glucanase NFIA_089530"/>
    <property type="match status" value="1"/>
</dbReference>
<comment type="similarity">
    <text evidence="2">Belongs to the glycosyl hydrolase 16 family.</text>
</comment>
<evidence type="ECO:0000313" key="8">
    <source>
        <dbReference type="Proteomes" id="UP001373714"/>
    </source>
</evidence>
<dbReference type="GO" id="GO:0009251">
    <property type="term" value="P:glucan catabolic process"/>
    <property type="evidence" value="ECO:0007669"/>
    <property type="project" value="TreeGrafter"/>
</dbReference>
<reference evidence="7 8" key="1">
    <citation type="submission" date="2019-10" db="EMBL/GenBank/DDBJ databases">
        <authorList>
            <person name="Palmer J.M."/>
        </authorList>
    </citation>
    <scope>NUCLEOTIDE SEQUENCE [LARGE SCALE GENOMIC DNA]</scope>
    <source>
        <strain evidence="7 8">TWF730</strain>
    </source>
</reference>
<proteinExistence type="inferred from homology"/>
<organism evidence="7 8">
    <name type="scientific">Orbilia blumenaviensis</name>
    <dbReference type="NCBI Taxonomy" id="1796055"/>
    <lineage>
        <taxon>Eukaryota</taxon>
        <taxon>Fungi</taxon>
        <taxon>Dikarya</taxon>
        <taxon>Ascomycota</taxon>
        <taxon>Pezizomycotina</taxon>
        <taxon>Orbiliomycetes</taxon>
        <taxon>Orbiliales</taxon>
        <taxon>Orbiliaceae</taxon>
        <taxon>Orbilia</taxon>
    </lineage>
</organism>
<dbReference type="Pfam" id="PF26113">
    <property type="entry name" value="GH16_XgeA"/>
    <property type="match status" value="1"/>
</dbReference>
<evidence type="ECO:0000256" key="5">
    <source>
        <dbReference type="ARBA" id="ARBA00023295"/>
    </source>
</evidence>
<dbReference type="InterPro" id="IPR050546">
    <property type="entry name" value="Glycosyl_Hydrlase_16"/>
</dbReference>
<evidence type="ECO:0000256" key="2">
    <source>
        <dbReference type="ARBA" id="ARBA00006865"/>
    </source>
</evidence>
<gene>
    <name evidence="7" type="ORF">TWF730_010855</name>
</gene>
<dbReference type="GO" id="GO:0052861">
    <property type="term" value="F:endo-1,3(4)-beta-glucanase activity"/>
    <property type="evidence" value="ECO:0007669"/>
    <property type="project" value="UniProtKB-EC"/>
</dbReference>
<dbReference type="CDD" id="cd02181">
    <property type="entry name" value="GH16_fungal_Lam16A_glucanase"/>
    <property type="match status" value="1"/>
</dbReference>
<evidence type="ECO:0000256" key="1">
    <source>
        <dbReference type="ARBA" id="ARBA00000124"/>
    </source>
</evidence>
<keyword evidence="8" id="KW-1185">Reference proteome</keyword>
<keyword evidence="4" id="KW-0378">Hydrolase</keyword>
<keyword evidence="5" id="KW-0326">Glycosidase</keyword>
<comment type="catalytic activity">
    <reaction evidence="1">
        <text>Endohydrolysis of (1-&gt;3)- or (1-&gt;4)-linkages in beta-D-glucans when the glucose residue whose reducing group is involved in the linkage to be hydrolyzed is itself substituted at C-3.</text>
        <dbReference type="EC" id="3.2.1.6"/>
    </reaction>
</comment>